<dbReference type="GO" id="GO:0001156">
    <property type="term" value="F:TFIIIC-class transcription factor complex binding"/>
    <property type="evidence" value="ECO:0007669"/>
    <property type="project" value="TreeGrafter"/>
</dbReference>
<dbReference type="Proteomes" id="UP000688137">
    <property type="component" value="Unassembled WGS sequence"/>
</dbReference>
<dbReference type="GO" id="GO:0070898">
    <property type="term" value="P:RNA polymerase III preinitiation complex assembly"/>
    <property type="evidence" value="ECO:0007669"/>
    <property type="project" value="TreeGrafter"/>
</dbReference>
<dbReference type="OMA" id="QDHKSQP"/>
<reference evidence="2" key="1">
    <citation type="submission" date="2021-01" db="EMBL/GenBank/DDBJ databases">
        <authorList>
            <consortium name="Genoscope - CEA"/>
            <person name="William W."/>
        </authorList>
    </citation>
    <scope>NUCLEOTIDE SEQUENCE</scope>
</reference>
<comment type="caution">
    <text evidence="2">The sequence shown here is derived from an EMBL/GenBank/DDBJ whole genome shotgun (WGS) entry which is preliminary data.</text>
</comment>
<dbReference type="GO" id="GO:0000126">
    <property type="term" value="C:transcription factor TFIIIB complex"/>
    <property type="evidence" value="ECO:0007669"/>
    <property type="project" value="TreeGrafter"/>
</dbReference>
<dbReference type="InterPro" id="IPR039467">
    <property type="entry name" value="TFIIIB_B''_Myb"/>
</dbReference>
<dbReference type="SMART" id="SM00717">
    <property type="entry name" value="SANT"/>
    <property type="match status" value="1"/>
</dbReference>
<gene>
    <name evidence="2" type="ORF">PPRIM_AZ9-3.1.T0200349</name>
</gene>
<dbReference type="Pfam" id="PF15963">
    <property type="entry name" value="Myb_DNA-bind_7"/>
    <property type="match status" value="1"/>
</dbReference>
<protein>
    <recommendedName>
        <fullName evidence="1">Myb-like domain-containing protein</fullName>
    </recommendedName>
</protein>
<sequence length="165" mass="19852">MKETKSDSLSHTTFQDQSTTDLIIQQQLSQLTKQKQRQNQKIVKKGKINKFKNWSQDDTKKFFRSLQLFGTDFYMINYLFNDRTRTQLKRKFKKERNNAELQASLKKCRRTQIMKLRERLSILKTEHQQINKAETLTQFTRKRFESLASVDSLDIQLVEELRQLE</sequence>
<dbReference type="PANTHER" id="PTHR22929">
    <property type="entry name" value="RNA POLYMERASE III TRANSCRIPTION INITIATION FACTOR B"/>
    <property type="match status" value="1"/>
</dbReference>
<dbReference type="AlphaFoldDB" id="A0A8S1KK71"/>
<organism evidence="2 3">
    <name type="scientific">Paramecium primaurelia</name>
    <dbReference type="NCBI Taxonomy" id="5886"/>
    <lineage>
        <taxon>Eukaryota</taxon>
        <taxon>Sar</taxon>
        <taxon>Alveolata</taxon>
        <taxon>Ciliophora</taxon>
        <taxon>Intramacronucleata</taxon>
        <taxon>Oligohymenophorea</taxon>
        <taxon>Peniculida</taxon>
        <taxon>Parameciidae</taxon>
        <taxon>Paramecium</taxon>
    </lineage>
</organism>
<keyword evidence="3" id="KW-1185">Reference proteome</keyword>
<proteinExistence type="predicted"/>
<accession>A0A8S1KK71</accession>
<evidence type="ECO:0000259" key="1">
    <source>
        <dbReference type="SMART" id="SM00717"/>
    </source>
</evidence>
<dbReference type="EMBL" id="CAJJDM010000017">
    <property type="protein sequence ID" value="CAD8053476.1"/>
    <property type="molecule type" value="Genomic_DNA"/>
</dbReference>
<evidence type="ECO:0000313" key="3">
    <source>
        <dbReference type="Proteomes" id="UP000688137"/>
    </source>
</evidence>
<name>A0A8S1KK71_PARPR</name>
<dbReference type="PANTHER" id="PTHR22929:SF0">
    <property type="entry name" value="TRANSCRIPTION FACTOR TFIIIB COMPONENT B'' HOMOLOG"/>
    <property type="match status" value="1"/>
</dbReference>
<feature type="domain" description="Myb-like" evidence="1">
    <location>
        <begin position="50"/>
        <end position="98"/>
    </location>
</feature>
<dbReference type="InterPro" id="IPR001005">
    <property type="entry name" value="SANT/Myb"/>
</dbReference>
<evidence type="ECO:0000313" key="2">
    <source>
        <dbReference type="EMBL" id="CAD8053476.1"/>
    </source>
</evidence>